<dbReference type="InterPro" id="IPR009038">
    <property type="entry name" value="GOLD_dom"/>
</dbReference>
<evidence type="ECO:0000256" key="6">
    <source>
        <dbReference type="ARBA" id="ARBA00023136"/>
    </source>
</evidence>
<evidence type="ECO:0000259" key="10">
    <source>
        <dbReference type="PROSITE" id="PS50866"/>
    </source>
</evidence>
<comment type="subcellular location">
    <subcellularLocation>
        <location evidence="1 7">Membrane</location>
        <topology evidence="1 7">Single-pass type I membrane protein</topology>
    </subcellularLocation>
</comment>
<evidence type="ECO:0000256" key="7">
    <source>
        <dbReference type="RuleBase" id="RU003827"/>
    </source>
</evidence>
<evidence type="ECO:0000256" key="5">
    <source>
        <dbReference type="ARBA" id="ARBA00022989"/>
    </source>
</evidence>
<dbReference type="PROSITE" id="PS50866">
    <property type="entry name" value="GOLD"/>
    <property type="match status" value="1"/>
</dbReference>
<dbReference type="AlphaFoldDB" id="A0A0G4GDD4"/>
<evidence type="ECO:0000256" key="9">
    <source>
        <dbReference type="SAM" id="SignalP"/>
    </source>
</evidence>
<evidence type="ECO:0000313" key="11">
    <source>
        <dbReference type="EMBL" id="CEM27020.1"/>
    </source>
</evidence>
<sequence>MRTLVSSASSFSLWTQLVLVLCLFSHVKGAYFFVSEGSEKCFIENIPANQVMTVAYDNPENPGVPCTIIFRDTKGRQAFGKEVTNMVPKGKVAYMAKEAGEHKVCINCASSKWFSTSLLKWTFSIELGDSDINPEEVAKKEHISTVEVQLKRLIERLDSISAENEYERLQEEKFRDTSETINARVMWFSTLQLLLIASCTLFQIFHLTRYFQQQKLF</sequence>
<keyword evidence="4 9" id="KW-0732">Signal</keyword>
<dbReference type="GO" id="GO:0016020">
    <property type="term" value="C:membrane"/>
    <property type="evidence" value="ECO:0007669"/>
    <property type="project" value="UniProtKB-SubCell"/>
</dbReference>
<organism evidence="11">
    <name type="scientific">Chromera velia CCMP2878</name>
    <dbReference type="NCBI Taxonomy" id="1169474"/>
    <lineage>
        <taxon>Eukaryota</taxon>
        <taxon>Sar</taxon>
        <taxon>Alveolata</taxon>
        <taxon>Colpodellida</taxon>
        <taxon>Chromeraceae</taxon>
        <taxon>Chromera</taxon>
    </lineage>
</organism>
<keyword evidence="3 7" id="KW-0812">Transmembrane</keyword>
<dbReference type="PhylomeDB" id="A0A0G4GDD4"/>
<accession>A0A0G4GDD4</accession>
<gene>
    <name evidence="11" type="ORF">Cvel_21310</name>
</gene>
<feature type="chain" id="PRO_5005189856" description="GOLD domain-containing protein" evidence="9">
    <location>
        <begin position="30"/>
        <end position="217"/>
    </location>
</feature>
<evidence type="ECO:0000256" key="2">
    <source>
        <dbReference type="ARBA" id="ARBA00007104"/>
    </source>
</evidence>
<keyword evidence="5 8" id="KW-1133">Transmembrane helix</keyword>
<feature type="transmembrane region" description="Helical" evidence="8">
    <location>
        <begin position="185"/>
        <end position="205"/>
    </location>
</feature>
<dbReference type="EMBL" id="CDMZ01001088">
    <property type="protein sequence ID" value="CEM27020.1"/>
    <property type="molecule type" value="Genomic_DNA"/>
</dbReference>
<dbReference type="SMART" id="SM01190">
    <property type="entry name" value="EMP24_GP25L"/>
    <property type="match status" value="1"/>
</dbReference>
<dbReference type="Pfam" id="PF01105">
    <property type="entry name" value="EMP24_GP25L"/>
    <property type="match status" value="1"/>
</dbReference>
<evidence type="ECO:0000256" key="4">
    <source>
        <dbReference type="ARBA" id="ARBA00022729"/>
    </source>
</evidence>
<comment type="similarity">
    <text evidence="2 7">Belongs to the EMP24/GP25L family.</text>
</comment>
<protein>
    <recommendedName>
        <fullName evidence="10">GOLD domain-containing protein</fullName>
    </recommendedName>
</protein>
<dbReference type="PANTHER" id="PTHR22811">
    <property type="entry name" value="TRANSMEMBRANE EMP24 DOMAIN-CONTAINING PROTEIN"/>
    <property type="match status" value="1"/>
</dbReference>
<feature type="signal peptide" evidence="9">
    <location>
        <begin position="1"/>
        <end position="29"/>
    </location>
</feature>
<evidence type="ECO:0000256" key="1">
    <source>
        <dbReference type="ARBA" id="ARBA00004479"/>
    </source>
</evidence>
<reference evidence="11" key="1">
    <citation type="submission" date="2014-11" db="EMBL/GenBank/DDBJ databases">
        <authorList>
            <person name="Otto D Thomas"/>
            <person name="Naeem Raeece"/>
        </authorList>
    </citation>
    <scope>NUCLEOTIDE SEQUENCE</scope>
</reference>
<dbReference type="InterPro" id="IPR015720">
    <property type="entry name" value="Emp24-like"/>
</dbReference>
<keyword evidence="6 8" id="KW-0472">Membrane</keyword>
<evidence type="ECO:0000256" key="3">
    <source>
        <dbReference type="ARBA" id="ARBA00022692"/>
    </source>
</evidence>
<dbReference type="VEuPathDB" id="CryptoDB:Cvel_21310"/>
<evidence type="ECO:0000256" key="8">
    <source>
        <dbReference type="SAM" id="Phobius"/>
    </source>
</evidence>
<name>A0A0G4GDD4_9ALVE</name>
<proteinExistence type="inferred from homology"/>
<feature type="domain" description="GOLD" evidence="10">
    <location>
        <begin position="39"/>
        <end position="152"/>
    </location>
</feature>